<feature type="signal peptide" evidence="1">
    <location>
        <begin position="1"/>
        <end position="19"/>
    </location>
</feature>
<evidence type="ECO:0000313" key="4">
    <source>
        <dbReference type="Proteomes" id="UP000054740"/>
    </source>
</evidence>
<proteinExistence type="predicted"/>
<reference evidence="4" key="1">
    <citation type="submission" date="2016-01" db="EMBL/GenBank/DDBJ databases">
        <authorList>
            <person name="Peeters C."/>
        </authorList>
    </citation>
    <scope>NUCLEOTIDE SEQUENCE [LARGE SCALE GENOMIC DNA]</scope>
</reference>
<feature type="domain" description="AB hydrolase-1" evidence="2">
    <location>
        <begin position="65"/>
        <end position="300"/>
    </location>
</feature>
<name>A0A158IKY0_CABCO</name>
<dbReference type="GO" id="GO:0016787">
    <property type="term" value="F:hydrolase activity"/>
    <property type="evidence" value="ECO:0007669"/>
    <property type="project" value="UniProtKB-KW"/>
</dbReference>
<evidence type="ECO:0000313" key="3">
    <source>
        <dbReference type="EMBL" id="SAL57147.1"/>
    </source>
</evidence>
<dbReference type="AlphaFoldDB" id="A0A158IKY0"/>
<dbReference type="PANTHER" id="PTHR43433:SF5">
    <property type="entry name" value="AB HYDROLASE-1 DOMAIN-CONTAINING PROTEIN"/>
    <property type="match status" value="1"/>
</dbReference>
<accession>A0A158IKY0</accession>
<dbReference type="Pfam" id="PF00561">
    <property type="entry name" value="Abhydrolase_1"/>
    <property type="match status" value="1"/>
</dbReference>
<dbReference type="InterPro" id="IPR029058">
    <property type="entry name" value="AB_hydrolase_fold"/>
</dbReference>
<keyword evidence="3" id="KW-0378">Hydrolase</keyword>
<sequence length="316" mass="33366">MKFLVSLLTAAALSMPAHADDVSFGPNQLCGLQAARPDANPALRVKTVQGRNGPIGYARFGRGTPLLLITGYRATLGEWNAYFLGELAKHHDVIVFDNRGIGRTAAIEGRFGPDYGISDMAADAADVIAGLKLSRVDVLGWSMGGMIAQQLALDAPEKVESLTLIATAPPGPQAVPTSPDVLAVLSGSGKDAFPQIMRVLFPANVAGEASQCFVGDMFAPHGYKGRPVPDAVAAQQNAAMTRWFADSAAADALRRSPVRTLIVAGANDEVLADANARRLEQIIPRATLDVVADAGHALMFQYPVELARHVDAFVSK</sequence>
<evidence type="ECO:0000256" key="1">
    <source>
        <dbReference type="SAM" id="SignalP"/>
    </source>
</evidence>
<dbReference type="InterPro" id="IPR000073">
    <property type="entry name" value="AB_hydrolase_1"/>
</dbReference>
<keyword evidence="4" id="KW-1185">Reference proteome</keyword>
<dbReference type="Gene3D" id="3.40.50.1820">
    <property type="entry name" value="alpha/beta hydrolase"/>
    <property type="match status" value="1"/>
</dbReference>
<dbReference type="PRINTS" id="PR00111">
    <property type="entry name" value="ABHYDROLASE"/>
</dbReference>
<organism evidence="3 4">
    <name type="scientific">Caballeronia cordobensis</name>
    <name type="common">Burkholderia cordobensis</name>
    <dbReference type="NCBI Taxonomy" id="1353886"/>
    <lineage>
        <taxon>Bacteria</taxon>
        <taxon>Pseudomonadati</taxon>
        <taxon>Pseudomonadota</taxon>
        <taxon>Betaproteobacteria</taxon>
        <taxon>Burkholderiales</taxon>
        <taxon>Burkholderiaceae</taxon>
        <taxon>Caballeronia</taxon>
    </lineage>
</organism>
<dbReference type="SUPFAM" id="SSF53474">
    <property type="entry name" value="alpha/beta-Hydrolases"/>
    <property type="match status" value="1"/>
</dbReference>
<gene>
    <name evidence="3" type="ORF">AWB70_05001</name>
</gene>
<dbReference type="EMBL" id="FCNY02000014">
    <property type="protein sequence ID" value="SAL57147.1"/>
    <property type="molecule type" value="Genomic_DNA"/>
</dbReference>
<evidence type="ECO:0000259" key="2">
    <source>
        <dbReference type="Pfam" id="PF00561"/>
    </source>
</evidence>
<feature type="chain" id="PRO_5011117551" evidence="1">
    <location>
        <begin position="20"/>
        <end position="316"/>
    </location>
</feature>
<protein>
    <submittedName>
        <fullName evidence="3">Alpha/beta hydrolase</fullName>
    </submittedName>
</protein>
<dbReference type="PANTHER" id="PTHR43433">
    <property type="entry name" value="HYDROLASE, ALPHA/BETA FOLD FAMILY PROTEIN"/>
    <property type="match status" value="1"/>
</dbReference>
<dbReference type="RefSeq" id="WP_053568250.1">
    <property type="nucleotide sequence ID" value="NZ_FCNY02000014.1"/>
</dbReference>
<keyword evidence="1" id="KW-0732">Signal</keyword>
<dbReference type="Proteomes" id="UP000054740">
    <property type="component" value="Unassembled WGS sequence"/>
</dbReference>
<dbReference type="InterPro" id="IPR050471">
    <property type="entry name" value="AB_hydrolase"/>
</dbReference>